<keyword evidence="3" id="KW-1185">Reference proteome</keyword>
<organism evidence="2 3">
    <name type="scientific">Dictyostelium discoideum</name>
    <name type="common">Social amoeba</name>
    <dbReference type="NCBI Taxonomy" id="44689"/>
    <lineage>
        <taxon>Eukaryota</taxon>
        <taxon>Amoebozoa</taxon>
        <taxon>Evosea</taxon>
        <taxon>Eumycetozoa</taxon>
        <taxon>Dictyostelia</taxon>
        <taxon>Dictyosteliales</taxon>
        <taxon>Dictyosteliaceae</taxon>
        <taxon>Dictyostelium</taxon>
    </lineage>
</organism>
<name>C7FZX9_DICDI</name>
<dbReference type="GeneID" id="8618008"/>
<dbReference type="PaxDb" id="44689-DDB0252683"/>
<evidence type="ECO:0008006" key="4">
    <source>
        <dbReference type="Google" id="ProtNLM"/>
    </source>
</evidence>
<dbReference type="RefSeq" id="XP_002649193.1">
    <property type="nucleotide sequence ID" value="XM_002649147.1"/>
</dbReference>
<dbReference type="dictyBase" id="DDB_G0295819"/>
<dbReference type="InParanoid" id="C7FZX9"/>
<reference evidence="2 3" key="1">
    <citation type="journal article" date="2005" name="Nature">
        <title>The genome of the social amoeba Dictyostelium discoideum.</title>
        <authorList>
            <consortium name="The Dictyostelium discoideum Sequencing Consortium"/>
            <person name="Eichinger L."/>
            <person name="Pachebat J.A."/>
            <person name="Glockner G."/>
            <person name="Rajandream M.A."/>
            <person name="Sucgang R."/>
            <person name="Berriman M."/>
            <person name="Song J."/>
            <person name="Olsen R."/>
            <person name="Szafranski K."/>
            <person name="Xu Q."/>
            <person name="Tunggal B."/>
            <person name="Kummerfeld S."/>
            <person name="Madera M."/>
            <person name="Konfortov B.A."/>
            <person name="Rivero F."/>
            <person name="Bankier A.T."/>
            <person name="Lehmann R."/>
            <person name="Hamlin N."/>
            <person name="Davies R."/>
            <person name="Gaudet P."/>
            <person name="Fey P."/>
            <person name="Pilcher K."/>
            <person name="Chen G."/>
            <person name="Saunders D."/>
            <person name="Sodergren E."/>
            <person name="Davis P."/>
            <person name="Kerhornou A."/>
            <person name="Nie X."/>
            <person name="Hall N."/>
            <person name="Anjard C."/>
            <person name="Hemphill L."/>
            <person name="Bason N."/>
            <person name="Farbrother P."/>
            <person name="Desany B."/>
            <person name="Just E."/>
            <person name="Morio T."/>
            <person name="Rost R."/>
            <person name="Churcher C."/>
            <person name="Cooper J."/>
            <person name="Haydock S."/>
            <person name="van Driessche N."/>
            <person name="Cronin A."/>
            <person name="Goodhead I."/>
            <person name="Muzny D."/>
            <person name="Mourier T."/>
            <person name="Pain A."/>
            <person name="Lu M."/>
            <person name="Harper D."/>
            <person name="Lindsay R."/>
            <person name="Hauser H."/>
            <person name="James K."/>
            <person name="Quiles M."/>
            <person name="Madan Babu M."/>
            <person name="Saito T."/>
            <person name="Buchrieser C."/>
            <person name="Wardroper A."/>
            <person name="Felder M."/>
            <person name="Thangavelu M."/>
            <person name="Johnson D."/>
            <person name="Knights A."/>
            <person name="Loulseged H."/>
            <person name="Mungall K."/>
            <person name="Oliver K."/>
            <person name="Price C."/>
            <person name="Quail M.A."/>
            <person name="Urushihara H."/>
            <person name="Hernandez J."/>
            <person name="Rabbinowitsch E."/>
            <person name="Steffen D."/>
            <person name="Sanders M."/>
            <person name="Ma J."/>
            <person name="Kohara Y."/>
            <person name="Sharp S."/>
            <person name="Simmonds M."/>
            <person name="Spiegler S."/>
            <person name="Tivey A."/>
            <person name="Sugano S."/>
            <person name="White B."/>
            <person name="Walker D."/>
            <person name="Woodward J."/>
            <person name="Winckler T."/>
            <person name="Tanaka Y."/>
            <person name="Shaulsky G."/>
            <person name="Schleicher M."/>
            <person name="Weinstock G."/>
            <person name="Rosenthal A."/>
            <person name="Cox E.C."/>
            <person name="Chisholm R.L."/>
            <person name="Gibbs R."/>
            <person name="Loomis W.F."/>
            <person name="Platzer M."/>
            <person name="Kay R.R."/>
            <person name="Williams J."/>
            <person name="Dear P.H."/>
            <person name="Noegel A.A."/>
            <person name="Barrell B."/>
            <person name="Kuspa A."/>
        </authorList>
    </citation>
    <scope>NUCLEOTIDE SEQUENCE [LARGE SCALE GENOMIC DNA]</scope>
    <source>
        <strain evidence="2 3">AX4</strain>
    </source>
</reference>
<dbReference type="FunCoup" id="C7FZX9">
    <property type="interactions" value="877"/>
</dbReference>
<proteinExistence type="predicted"/>
<dbReference type="PANTHER" id="PTHR31318:SF2">
    <property type="entry name" value="PECTIN LYASE-LIKE FAMILY PROTEIN-RELATED"/>
    <property type="match status" value="1"/>
</dbReference>
<dbReference type="HOGENOM" id="CLU_569164_0_0_1"/>
<dbReference type="AlphaFoldDB" id="C7FZX9"/>
<dbReference type="KEGG" id="ddi:DDB_G0295819"/>
<accession>C7FZX9</accession>
<dbReference type="VEuPathDB" id="AmoebaDB:DDB_G0295819"/>
<sequence length="475" mass="52758">MLKKYYLLFVYIYILFFNFINLSSSSDSNFPTFDLIVDTNKINSNGECGDSLNNSCNSIQEAIAYFSKIKNQPENINSNLVLKLVDGTYRGDLNSFSFYGWNITISTYTIGSNKVTIDGSTLEKTFISILKLNSTLNNSILKLSNINIINFNSSFLVYRTSSPAPNNDYTKITFDSCQISNCYKDFNIYLNGAPSSSSNNGFNSIDFINTKFENINITSQLFNFLNFKVHFISSNFKTITLGNYFYNNILGTNSLIIDSSTFNEIKINSGKEFLITYKNGSLVIKNSEYNNMKISNSFLINANYNSDEVTITNNTFTNINDGFIHLLNGDVNLKLNKIINNNNNNGNSNVIDASDSNLYFDENSINYPNARGSIICVNSKIIFTNNNGDSLNQYPICSDCNIMYNGNQICSIYPSSGSTTTTTTASTSTTSPFTTSTSTTGGGKKHTSNSINSKKSVSLPLLLCILLVLITLLNL</sequence>
<evidence type="ECO:0000313" key="2">
    <source>
        <dbReference type="EMBL" id="EEU04143.1"/>
    </source>
</evidence>
<dbReference type="PhylomeDB" id="C7FZX9"/>
<protein>
    <recommendedName>
        <fullName evidence="4">Right handed beta helix domain-containing protein</fullName>
    </recommendedName>
</protein>
<dbReference type="Proteomes" id="UP000002195">
    <property type="component" value="Unassembled WGS sequence"/>
</dbReference>
<dbReference type="EMBL" id="AAFI02000006">
    <property type="protein sequence ID" value="EEU04143.1"/>
    <property type="molecule type" value="Genomic_DNA"/>
</dbReference>
<comment type="caution">
    <text evidence="2">The sequence shown here is derived from an EMBL/GenBank/DDBJ whole genome shotgun (WGS) entry which is preliminary data.</text>
</comment>
<evidence type="ECO:0000313" key="3">
    <source>
        <dbReference type="Proteomes" id="UP000002195"/>
    </source>
</evidence>
<dbReference type="PANTHER" id="PTHR31318">
    <property type="entry name" value="EXPRESSED PROTEIN-RELATED"/>
    <property type="match status" value="1"/>
</dbReference>
<feature type="compositionally biased region" description="Low complexity" evidence="1">
    <location>
        <begin position="421"/>
        <end position="439"/>
    </location>
</feature>
<evidence type="ECO:0000256" key="1">
    <source>
        <dbReference type="SAM" id="MobiDB-lite"/>
    </source>
</evidence>
<feature type="region of interest" description="Disordered" evidence="1">
    <location>
        <begin position="421"/>
        <end position="451"/>
    </location>
</feature>
<gene>
    <name evidence="2" type="ORF">DDB_G0295819</name>
</gene>